<evidence type="ECO:0000313" key="1">
    <source>
        <dbReference type="EMBL" id="SES18280.1"/>
    </source>
</evidence>
<evidence type="ECO:0008006" key="3">
    <source>
        <dbReference type="Google" id="ProtNLM"/>
    </source>
</evidence>
<dbReference type="EMBL" id="FOGM01000021">
    <property type="protein sequence ID" value="SES18280.1"/>
    <property type="molecule type" value="Genomic_DNA"/>
</dbReference>
<sequence>MPTNQNLPTRRYEQQYAGIFATVFGVQAAFSGALAPIQILDGVQENAKAFSVKTNATPVVIGEEYLKGENDGGFGDGSGAGSRFGDVTEIKYQNTDVEYDYELTIHEGLDRYTVNNDFQAAIADRLKLQSEAQTRRVSKRVGKYLSDNAGKAEALADFTEENVKALFNTVSAYYINNEVTAPVTIYLRPELYNAIIDMTANTSAKGSSVSIDNNGLARYKGFALVETPAQYFDTGVVGIFSPDNIAIPFVGISTARTIEATNFDGVLLQAAAKGGTYTLDDNKKAIVKVTGTVVGG</sequence>
<gene>
    <name evidence="1" type="ORF">SAMN04487840_12112</name>
</gene>
<dbReference type="RefSeq" id="WP_074628235.1">
    <property type="nucleotide sequence ID" value="NZ_FOGM01000021.1"/>
</dbReference>
<protein>
    <recommendedName>
        <fullName evidence="3">Major capsid protein</fullName>
    </recommendedName>
</protein>
<accession>A0A1H9V8W3</accession>
<reference evidence="1 2" key="1">
    <citation type="submission" date="2016-10" db="EMBL/GenBank/DDBJ databases">
        <authorList>
            <person name="de Groot N.N."/>
        </authorList>
    </citation>
    <scope>NUCLEOTIDE SEQUENCE [LARGE SCALE GENOMIC DNA]</scope>
    <source>
        <strain evidence="1 2">VTM2R47</strain>
    </source>
</reference>
<proteinExistence type="predicted"/>
<dbReference type="Proteomes" id="UP000182712">
    <property type="component" value="Unassembled WGS sequence"/>
</dbReference>
<evidence type="ECO:0000313" key="2">
    <source>
        <dbReference type="Proteomes" id="UP000182712"/>
    </source>
</evidence>
<name>A0A1H9V8W3_9STRE</name>
<organism evidence="1 2">
    <name type="scientific">Streptococcus gallolyticus</name>
    <dbReference type="NCBI Taxonomy" id="315405"/>
    <lineage>
        <taxon>Bacteria</taxon>
        <taxon>Bacillati</taxon>
        <taxon>Bacillota</taxon>
        <taxon>Bacilli</taxon>
        <taxon>Lactobacillales</taxon>
        <taxon>Streptococcaceae</taxon>
        <taxon>Streptococcus</taxon>
    </lineage>
</organism>
<dbReference type="AlphaFoldDB" id="A0A1H9V8W3"/>